<dbReference type="GO" id="GO:0042802">
    <property type="term" value="F:identical protein binding"/>
    <property type="evidence" value="ECO:0007669"/>
    <property type="project" value="EnsemblFungi"/>
</dbReference>
<dbReference type="GO" id="GO:1990252">
    <property type="term" value="C:Syp1 complex"/>
    <property type="evidence" value="ECO:0007669"/>
    <property type="project" value="EnsemblFungi"/>
</dbReference>
<sequence length="834" mass="94319">MPEERTEYYSILAAKEPYESTETIRIRLSQAKLINKDFYLFFKEISDLKRNYSQHLRKIIAENESLDKLLKSQMLENQVLTTDEMAQFNFNSLGQLGQLWSTVIEEMKTDLKATNEFQRTLDNQVLKTLKDSTENNTHWKESKKLHSKLSQIAANIDYFSRKDDRKEQLEEANRQWASDVPYLVELFETIDYNRLQTLKDCLLAFQTGFSDYLLNTTNQCEHVMENFLEFEPMNEIKRFAKDASEYNFQVSSRSHAKVSQPEQGIAPQPAAAMSHKEKRKSTFGNIGRRFTSSSSVVHHDLMNNEFSDSNNNTSLKNKKSSNRIRSKVGSIFGKKSLLKNKKSQTFNKNQKSIPEYEEVSSTENSTSAGAYHSTTSIPHRPTASTRTNSESSYHNQRLQSSIKQETPKKGSQSIPSESLYADKEATPRKMYNEPPQEVVQQQNVPQDEVLTPTKNQSILMSQAPLQPQQKNKALPAHPMQHGQQDGSPRTEAPALPPSRKYTQRHSELYNAAPVSQQSQEQEQYQAERIPSMVAPQVTGELQQLNPQSTGTSNILPVNSQSLFQHSSIANDETVKVGLNASVAEVINARFKEGVIQDSQLIGELALDYVPTNELPIGINLKINNSSKFEKIILNQAFVEQVDDEHFKINPEFINSRVLGAIKYSVSDTMAPIVVHPIWKFEEHQASVVLTVKIANFVPRRIRKLTLKDLVVFVSIDGANATSALSKPQGSFNKEKRRITWRFKEPLVLDRDGEGERLIARFLTDGIAKESERGVSIKFAIREQHGEGNVVENISVGSGISLEAQELDVNDPFGGEWNNVNTTNTLAAGTYYGLA</sequence>
<dbReference type="GO" id="GO:0001400">
    <property type="term" value="C:mating projection base"/>
    <property type="evidence" value="ECO:0007669"/>
    <property type="project" value="EnsemblFungi"/>
</dbReference>
<keyword evidence="4" id="KW-1185">Reference proteome</keyword>
<dbReference type="Pfam" id="PF10291">
    <property type="entry name" value="muHD"/>
    <property type="match status" value="1"/>
</dbReference>
<dbReference type="AlphaFoldDB" id="H2AWL1"/>
<feature type="compositionally biased region" description="Basic residues" evidence="1">
    <location>
        <begin position="316"/>
        <end position="326"/>
    </location>
</feature>
<dbReference type="GO" id="GO:0000147">
    <property type="term" value="P:actin cortical patch assembly"/>
    <property type="evidence" value="ECO:0007669"/>
    <property type="project" value="EnsemblFungi"/>
</dbReference>
<gene>
    <name evidence="3" type="primary">KAFR0F01640</name>
    <name evidence="3" type="ORF">KAFR_0F01640</name>
</gene>
<dbReference type="EMBL" id="HE650826">
    <property type="protein sequence ID" value="CCF58761.1"/>
    <property type="molecule type" value="Genomic_DNA"/>
</dbReference>
<evidence type="ECO:0000256" key="1">
    <source>
        <dbReference type="SAM" id="MobiDB-lite"/>
    </source>
</evidence>
<dbReference type="SUPFAM" id="SSF103657">
    <property type="entry name" value="BAR/IMD domain-like"/>
    <property type="match status" value="1"/>
</dbReference>
<dbReference type="GO" id="GO:0045807">
    <property type="term" value="P:positive regulation of endocytosis"/>
    <property type="evidence" value="ECO:0007669"/>
    <property type="project" value="EnsemblFungi"/>
</dbReference>
<dbReference type="PROSITE" id="PS51072">
    <property type="entry name" value="MHD"/>
    <property type="match status" value="1"/>
</dbReference>
<dbReference type="KEGG" id="kaf:KAFR_0F01640"/>
<dbReference type="GO" id="GO:0007117">
    <property type="term" value="P:budding cell bud growth"/>
    <property type="evidence" value="ECO:0007669"/>
    <property type="project" value="EnsemblFungi"/>
</dbReference>
<feature type="domain" description="MHD" evidence="2">
    <location>
        <begin position="575"/>
        <end position="833"/>
    </location>
</feature>
<dbReference type="InterPro" id="IPR028565">
    <property type="entry name" value="MHD"/>
</dbReference>
<dbReference type="HOGENOM" id="CLU_017975_0_0_1"/>
<evidence type="ECO:0000313" key="4">
    <source>
        <dbReference type="Proteomes" id="UP000005220"/>
    </source>
</evidence>
<proteinExistence type="predicted"/>
<dbReference type="STRING" id="1071382.H2AWL1"/>
<evidence type="ECO:0000313" key="3">
    <source>
        <dbReference type="EMBL" id="CCF58761.1"/>
    </source>
</evidence>
<dbReference type="InterPro" id="IPR049609">
    <property type="entry name" value="Syp1-like_MHD"/>
</dbReference>
<dbReference type="eggNOG" id="ENOG502QQAW">
    <property type="taxonomic scope" value="Eukaryota"/>
</dbReference>
<dbReference type="InterPro" id="IPR018808">
    <property type="entry name" value="Muniscin_C"/>
</dbReference>
<dbReference type="GO" id="GO:0004857">
    <property type="term" value="F:enzyme inhibitor activity"/>
    <property type="evidence" value="ECO:0007669"/>
    <property type="project" value="EnsemblFungi"/>
</dbReference>
<reference evidence="3 4" key="1">
    <citation type="journal article" date="2011" name="Proc. Natl. Acad. Sci. U.S.A.">
        <title>Evolutionary erosion of yeast sex chromosomes by mating-type switching accidents.</title>
        <authorList>
            <person name="Gordon J.L."/>
            <person name="Armisen D."/>
            <person name="Proux-Wera E."/>
            <person name="Oheigeartaigh S.S."/>
            <person name="Byrne K.P."/>
            <person name="Wolfe K.H."/>
        </authorList>
    </citation>
    <scope>NUCLEOTIDE SEQUENCE [LARGE SCALE GENOMIC DNA]</scope>
    <source>
        <strain evidence="4">ATCC 22294 / BCRC 22015 / CBS 2517 / CECT 1963 / NBRC 1671 / NRRL Y-8276</strain>
    </source>
</reference>
<dbReference type="GO" id="GO:0032185">
    <property type="term" value="P:septin cytoskeleton organization"/>
    <property type="evidence" value="ECO:0007669"/>
    <property type="project" value="EnsemblFungi"/>
</dbReference>
<feature type="region of interest" description="Disordered" evidence="1">
    <location>
        <begin position="342"/>
        <end position="422"/>
    </location>
</feature>
<name>H2AWL1_KAZAF</name>
<feature type="region of interest" description="Disordered" evidence="1">
    <location>
        <begin position="468"/>
        <end position="502"/>
    </location>
</feature>
<evidence type="ECO:0000259" key="2">
    <source>
        <dbReference type="PROSITE" id="PS51072"/>
    </source>
</evidence>
<dbReference type="GeneID" id="13884229"/>
<feature type="region of interest" description="Disordered" evidence="1">
    <location>
        <begin position="302"/>
        <end position="328"/>
    </location>
</feature>
<dbReference type="GO" id="GO:0005934">
    <property type="term" value="C:cellular bud tip"/>
    <property type="evidence" value="ECO:0007669"/>
    <property type="project" value="EnsemblFungi"/>
</dbReference>
<dbReference type="InterPro" id="IPR027267">
    <property type="entry name" value="AH/BAR_dom_sf"/>
</dbReference>
<dbReference type="Gene3D" id="1.20.1270.60">
    <property type="entry name" value="Arfaptin homology (AH) domain/BAR domain"/>
    <property type="match status" value="1"/>
</dbReference>
<feature type="compositionally biased region" description="Polar residues" evidence="1">
    <location>
        <begin position="361"/>
        <end position="416"/>
    </location>
</feature>
<dbReference type="FunCoup" id="H2AWL1">
    <property type="interactions" value="208"/>
</dbReference>
<dbReference type="GO" id="GO:0009826">
    <property type="term" value="P:unidimensional cell growth"/>
    <property type="evidence" value="ECO:0007669"/>
    <property type="project" value="EnsemblFungi"/>
</dbReference>
<accession>H2AWL1</accession>
<dbReference type="InParanoid" id="H2AWL1"/>
<dbReference type="CDD" id="cd07650">
    <property type="entry name" value="F-BAR_Syp1p_like"/>
    <property type="match status" value="1"/>
</dbReference>
<dbReference type="GO" id="GO:0061645">
    <property type="term" value="C:endocytic patch"/>
    <property type="evidence" value="ECO:0007669"/>
    <property type="project" value="EnsemblFungi"/>
</dbReference>
<dbReference type="OrthoDB" id="331602at2759"/>
<dbReference type="RefSeq" id="XP_003957896.1">
    <property type="nucleotide sequence ID" value="XM_003957847.1"/>
</dbReference>
<dbReference type="GO" id="GO:0006897">
    <property type="term" value="P:endocytosis"/>
    <property type="evidence" value="ECO:0007669"/>
    <property type="project" value="EnsemblFungi"/>
</dbReference>
<feature type="region of interest" description="Disordered" evidence="1">
    <location>
        <begin position="253"/>
        <end position="275"/>
    </location>
</feature>
<dbReference type="Proteomes" id="UP000005220">
    <property type="component" value="Chromosome 6"/>
</dbReference>
<dbReference type="GO" id="GO:0000144">
    <property type="term" value="C:cellular bud neck septin ring"/>
    <property type="evidence" value="ECO:0007669"/>
    <property type="project" value="EnsemblFungi"/>
</dbReference>
<feature type="compositionally biased region" description="Polar residues" evidence="1">
    <location>
        <begin position="343"/>
        <end position="352"/>
    </location>
</feature>
<organism evidence="3 4">
    <name type="scientific">Kazachstania africana (strain ATCC 22294 / BCRC 22015 / CBS 2517 / CECT 1963 / NBRC 1671 / NRRL Y-8276)</name>
    <name type="common">Yeast</name>
    <name type="synonym">Kluyveromyces africanus</name>
    <dbReference type="NCBI Taxonomy" id="1071382"/>
    <lineage>
        <taxon>Eukaryota</taxon>
        <taxon>Fungi</taxon>
        <taxon>Dikarya</taxon>
        <taxon>Ascomycota</taxon>
        <taxon>Saccharomycotina</taxon>
        <taxon>Saccharomycetes</taxon>
        <taxon>Saccharomycetales</taxon>
        <taxon>Saccharomycetaceae</taxon>
        <taxon>Kazachstania</taxon>
    </lineage>
</organism>
<protein>
    <recommendedName>
        <fullName evidence="2">MHD domain-containing protein</fullName>
    </recommendedName>
</protein>
<dbReference type="CDD" id="cd09264">
    <property type="entry name" value="AP_Syp1_MHD"/>
    <property type="match status" value="1"/>
</dbReference>